<evidence type="ECO:0000313" key="2">
    <source>
        <dbReference type="EMBL" id="CAI9174800.1"/>
    </source>
</evidence>
<proteinExistence type="predicted"/>
<keyword evidence="3" id="KW-1185">Reference proteome</keyword>
<accession>A0ABN8ZMU8</accession>
<dbReference type="Proteomes" id="UP001176941">
    <property type="component" value="Chromosome 4"/>
</dbReference>
<gene>
    <name evidence="2" type="ORF">MRATA1EN1_LOCUS23762</name>
</gene>
<feature type="compositionally biased region" description="Low complexity" evidence="1">
    <location>
        <begin position="63"/>
        <end position="76"/>
    </location>
</feature>
<reference evidence="2" key="1">
    <citation type="submission" date="2023-04" db="EMBL/GenBank/DDBJ databases">
        <authorList>
            <consortium name="ELIXIR-Norway"/>
        </authorList>
    </citation>
    <scope>NUCLEOTIDE SEQUENCE [LARGE SCALE GENOMIC DNA]</scope>
</reference>
<evidence type="ECO:0000313" key="3">
    <source>
        <dbReference type="Proteomes" id="UP001176941"/>
    </source>
</evidence>
<sequence>MRTRLVEGPERSLAGPALRYKNTAWLAAGTVRGSPPGMVGGRRRRGNAALPDPPSPPPPPAVRRPGGSAAWASLAALPPPSPPPTHVRALLPPSAPPPVLPHRPLAKPSRPIGPTTGGGGVLPFRGPHLGFGPASVFCACAESSLRERDLSLA</sequence>
<dbReference type="EMBL" id="OX459940">
    <property type="protein sequence ID" value="CAI9174800.1"/>
    <property type="molecule type" value="Genomic_DNA"/>
</dbReference>
<protein>
    <submittedName>
        <fullName evidence="2">Uncharacterized protein</fullName>
    </submittedName>
</protein>
<organism evidence="2 3">
    <name type="scientific">Rangifer tarandus platyrhynchus</name>
    <name type="common">Svalbard reindeer</name>
    <dbReference type="NCBI Taxonomy" id="3082113"/>
    <lineage>
        <taxon>Eukaryota</taxon>
        <taxon>Metazoa</taxon>
        <taxon>Chordata</taxon>
        <taxon>Craniata</taxon>
        <taxon>Vertebrata</taxon>
        <taxon>Euteleostomi</taxon>
        <taxon>Mammalia</taxon>
        <taxon>Eutheria</taxon>
        <taxon>Laurasiatheria</taxon>
        <taxon>Artiodactyla</taxon>
        <taxon>Ruminantia</taxon>
        <taxon>Pecora</taxon>
        <taxon>Cervidae</taxon>
        <taxon>Odocoileinae</taxon>
        <taxon>Rangifer</taxon>
    </lineage>
</organism>
<name>A0ABN8ZMU8_RANTA</name>
<feature type="region of interest" description="Disordered" evidence="1">
    <location>
        <begin position="27"/>
        <end position="120"/>
    </location>
</feature>
<feature type="compositionally biased region" description="Pro residues" evidence="1">
    <location>
        <begin position="51"/>
        <end position="62"/>
    </location>
</feature>
<evidence type="ECO:0000256" key="1">
    <source>
        <dbReference type="SAM" id="MobiDB-lite"/>
    </source>
</evidence>